<dbReference type="EMBL" id="KV423998">
    <property type="protein sequence ID" value="KZT55285.1"/>
    <property type="molecule type" value="Genomic_DNA"/>
</dbReference>
<keyword evidence="3" id="KW-0539">Nucleus</keyword>
<dbReference type="Gene3D" id="4.10.240.10">
    <property type="entry name" value="Zn(2)-C6 fungal-type DNA-binding domain"/>
    <property type="match status" value="1"/>
</dbReference>
<dbReference type="PANTHER" id="PTHR31001:SF89">
    <property type="entry name" value="ZN(2)-C6 FUNGAL-TYPE DOMAIN-CONTAINING PROTEIN"/>
    <property type="match status" value="1"/>
</dbReference>
<dbReference type="GO" id="GO:0006351">
    <property type="term" value="P:DNA-templated transcription"/>
    <property type="evidence" value="ECO:0007669"/>
    <property type="project" value="InterPro"/>
</dbReference>
<protein>
    <recommendedName>
        <fullName evidence="5">Zn(2)-C6 fungal-type domain-containing protein</fullName>
    </recommendedName>
</protein>
<dbReference type="GO" id="GO:0003677">
    <property type="term" value="F:DNA binding"/>
    <property type="evidence" value="ECO:0007669"/>
    <property type="project" value="InterPro"/>
</dbReference>
<dbReference type="SUPFAM" id="SSF57701">
    <property type="entry name" value="Zn2/Cys6 DNA-binding domain"/>
    <property type="match status" value="1"/>
</dbReference>
<evidence type="ECO:0000256" key="2">
    <source>
        <dbReference type="ARBA" id="ARBA00022723"/>
    </source>
</evidence>
<proteinExistence type="predicted"/>
<dbReference type="CDD" id="cd12148">
    <property type="entry name" value="fungal_TF_MHR"/>
    <property type="match status" value="1"/>
</dbReference>
<dbReference type="InterPro" id="IPR050613">
    <property type="entry name" value="Sec_Metabolite_Reg"/>
</dbReference>
<dbReference type="PANTHER" id="PTHR31001">
    <property type="entry name" value="UNCHARACTERIZED TRANSCRIPTIONAL REGULATORY PROTEIN"/>
    <property type="match status" value="1"/>
</dbReference>
<dbReference type="SMART" id="SM00066">
    <property type="entry name" value="GAL4"/>
    <property type="match status" value="1"/>
</dbReference>
<dbReference type="AlphaFoldDB" id="A0A165EPP8"/>
<dbReference type="Pfam" id="PF04082">
    <property type="entry name" value="Fungal_trans"/>
    <property type="match status" value="1"/>
</dbReference>
<accession>A0A165EPP8</accession>
<reference evidence="6 7" key="1">
    <citation type="journal article" date="2016" name="Mol. Biol. Evol.">
        <title>Comparative Genomics of Early-Diverging Mushroom-Forming Fungi Provides Insights into the Origins of Lignocellulose Decay Capabilities.</title>
        <authorList>
            <person name="Nagy L.G."/>
            <person name="Riley R."/>
            <person name="Tritt A."/>
            <person name="Adam C."/>
            <person name="Daum C."/>
            <person name="Floudas D."/>
            <person name="Sun H."/>
            <person name="Yadav J.S."/>
            <person name="Pangilinan J."/>
            <person name="Larsson K.H."/>
            <person name="Matsuura K."/>
            <person name="Barry K."/>
            <person name="Labutti K."/>
            <person name="Kuo R."/>
            <person name="Ohm R.A."/>
            <person name="Bhattacharya S.S."/>
            <person name="Shirouzu T."/>
            <person name="Yoshinaga Y."/>
            <person name="Martin F.M."/>
            <person name="Grigoriev I.V."/>
            <person name="Hibbett D.S."/>
        </authorList>
    </citation>
    <scope>NUCLEOTIDE SEQUENCE [LARGE SCALE GENOMIC DNA]</scope>
    <source>
        <strain evidence="6 7">HHB12733</strain>
    </source>
</reference>
<sequence length="777" mass="87247">MHRRISTGDTMHRAAGSHMPFTAPAPAMEAYAPNTSTHTYHPPIAGPSTSPLSDGTDGSYDNTPGTSVGEAFSPGVPELPQPTKKKRRRQALNCKECKRRKIKCDRQAPCDQCVRRGEGELCDWDQLPPAEKPIGRSSYNALKEQLNKTQRAFEILQARYVEQVGRPVPPSPTPSTQPQNPVARNPLGPVQQFQAQAQSSRQASRRTVLASSTATVPANSFAVTTAPSAAAGNGAPAALIQGFETLDGFPAFPGLIASKRRSDDTEVIAASDVWTSIPEKWICDVLTEFFFDKVEWHICMFHRPSFYRIYDEFWSVPAMADRAARVKPEWIALWWAIMCLALTSMRPSEPIERKICADSSDWKSMGMRFWKLARAALDRALEDSDYLSSNNIEVVQTLVLFSYCNLALNDKGYKGSAPMTASAIRISMNLGLHRLGGEIEQAVPPEGLLFREIRRRVWWNVVFLDWNISTQMNRTYLIHPNQCDTAKPLNLDWEDMIDGRPLRPKPSDKHTNVSMLLAKILLAGSVRELCDRLNSTEGVDPLFLEQHQARQNQLVSALPPCLRTFPNSTDPIAALPVVQWEGLQFQLHLMNRRIRMHRQFMLDGYLNNTYARSTEVCISAAQRILVLFREGRKNKFPGAFAWYNLMYCWMAAVILTVDAFHSLNKDATQMVLTSSSRQDHINEAIQALEDVGDISDLAPRGAEVLRFLLRESGIGSLQLDERILEDVFNMQFDGLYGMYGPDLNLSNAPQLPLTGNPMIDPMQWTQLMVGHQPQYQL</sequence>
<feature type="region of interest" description="Disordered" evidence="4">
    <location>
        <begin position="1"/>
        <end position="90"/>
    </location>
</feature>
<evidence type="ECO:0000313" key="7">
    <source>
        <dbReference type="Proteomes" id="UP000076842"/>
    </source>
</evidence>
<feature type="region of interest" description="Disordered" evidence="4">
    <location>
        <begin position="165"/>
        <end position="187"/>
    </location>
</feature>
<dbReference type="InterPro" id="IPR007219">
    <property type="entry name" value="XnlR_reg_dom"/>
</dbReference>
<keyword evidence="7" id="KW-1185">Reference proteome</keyword>
<dbReference type="InterPro" id="IPR001138">
    <property type="entry name" value="Zn2Cys6_DnaBD"/>
</dbReference>
<evidence type="ECO:0000256" key="4">
    <source>
        <dbReference type="SAM" id="MobiDB-lite"/>
    </source>
</evidence>
<dbReference type="SMART" id="SM00906">
    <property type="entry name" value="Fungal_trans"/>
    <property type="match status" value="1"/>
</dbReference>
<dbReference type="GO" id="GO:0008270">
    <property type="term" value="F:zinc ion binding"/>
    <property type="evidence" value="ECO:0007669"/>
    <property type="project" value="InterPro"/>
</dbReference>
<feature type="domain" description="Zn(2)-C6 fungal-type" evidence="5">
    <location>
        <begin position="93"/>
        <end position="124"/>
    </location>
</feature>
<evidence type="ECO:0000313" key="6">
    <source>
        <dbReference type="EMBL" id="KZT55285.1"/>
    </source>
</evidence>
<dbReference type="OrthoDB" id="3362851at2759"/>
<evidence type="ECO:0000256" key="3">
    <source>
        <dbReference type="ARBA" id="ARBA00023242"/>
    </source>
</evidence>
<comment type="subcellular location">
    <subcellularLocation>
        <location evidence="1">Nucleus</location>
    </subcellularLocation>
</comment>
<dbReference type="Pfam" id="PF00172">
    <property type="entry name" value="Zn_clus"/>
    <property type="match status" value="1"/>
</dbReference>
<dbReference type="STRING" id="1353952.A0A165EPP8"/>
<organism evidence="6 7">
    <name type="scientific">Calocera cornea HHB12733</name>
    <dbReference type="NCBI Taxonomy" id="1353952"/>
    <lineage>
        <taxon>Eukaryota</taxon>
        <taxon>Fungi</taxon>
        <taxon>Dikarya</taxon>
        <taxon>Basidiomycota</taxon>
        <taxon>Agaricomycotina</taxon>
        <taxon>Dacrymycetes</taxon>
        <taxon>Dacrymycetales</taxon>
        <taxon>Dacrymycetaceae</taxon>
        <taxon>Calocera</taxon>
    </lineage>
</organism>
<keyword evidence="2" id="KW-0479">Metal-binding</keyword>
<dbReference type="GO" id="GO:0000981">
    <property type="term" value="F:DNA-binding transcription factor activity, RNA polymerase II-specific"/>
    <property type="evidence" value="ECO:0007669"/>
    <property type="project" value="InterPro"/>
</dbReference>
<gene>
    <name evidence="6" type="ORF">CALCODRAFT_357919</name>
</gene>
<dbReference type="PROSITE" id="PS50048">
    <property type="entry name" value="ZN2_CY6_FUNGAL_2"/>
    <property type="match status" value="1"/>
</dbReference>
<evidence type="ECO:0000256" key="1">
    <source>
        <dbReference type="ARBA" id="ARBA00004123"/>
    </source>
</evidence>
<dbReference type="GO" id="GO:0005634">
    <property type="term" value="C:nucleus"/>
    <property type="evidence" value="ECO:0007669"/>
    <property type="project" value="UniProtKB-SubCell"/>
</dbReference>
<dbReference type="InterPro" id="IPR036864">
    <property type="entry name" value="Zn2-C6_fun-type_DNA-bd_sf"/>
</dbReference>
<dbReference type="InParanoid" id="A0A165EPP8"/>
<evidence type="ECO:0000259" key="5">
    <source>
        <dbReference type="PROSITE" id="PS50048"/>
    </source>
</evidence>
<name>A0A165EPP8_9BASI</name>
<dbReference type="Proteomes" id="UP000076842">
    <property type="component" value="Unassembled WGS sequence"/>
</dbReference>
<dbReference type="CDD" id="cd00067">
    <property type="entry name" value="GAL4"/>
    <property type="match status" value="1"/>
</dbReference>